<reference evidence="3" key="1">
    <citation type="journal article" date="2019" name="Int. J. Syst. Evol. Microbiol.">
        <title>The Global Catalogue of Microorganisms (GCM) 10K type strain sequencing project: providing services to taxonomists for standard genome sequencing and annotation.</title>
        <authorList>
            <consortium name="The Broad Institute Genomics Platform"/>
            <consortium name="The Broad Institute Genome Sequencing Center for Infectious Disease"/>
            <person name="Wu L."/>
            <person name="Ma J."/>
        </authorList>
    </citation>
    <scope>NUCLEOTIDE SEQUENCE [LARGE SCALE GENOMIC DNA]</scope>
    <source>
        <strain evidence="3">JCM 17983</strain>
    </source>
</reference>
<dbReference type="EMBL" id="BAABHQ010000002">
    <property type="protein sequence ID" value="GAA4863807.1"/>
    <property type="molecule type" value="Genomic_DNA"/>
</dbReference>
<keyword evidence="3" id="KW-1185">Reference proteome</keyword>
<dbReference type="Proteomes" id="UP001500457">
    <property type="component" value="Unassembled WGS sequence"/>
</dbReference>
<evidence type="ECO:0000313" key="3">
    <source>
        <dbReference type="Proteomes" id="UP001500457"/>
    </source>
</evidence>
<evidence type="ECO:0000256" key="1">
    <source>
        <dbReference type="SAM" id="MobiDB-lite"/>
    </source>
</evidence>
<proteinExistence type="predicted"/>
<accession>A0ABP9DZK4</accession>
<name>A0ABP9DZK4_9PSEU</name>
<comment type="caution">
    <text evidence="2">The sequence shown here is derived from an EMBL/GenBank/DDBJ whole genome shotgun (WGS) entry which is preliminary data.</text>
</comment>
<organism evidence="2 3">
    <name type="scientific">Actinomycetospora straminea</name>
    <dbReference type="NCBI Taxonomy" id="663607"/>
    <lineage>
        <taxon>Bacteria</taxon>
        <taxon>Bacillati</taxon>
        <taxon>Actinomycetota</taxon>
        <taxon>Actinomycetes</taxon>
        <taxon>Pseudonocardiales</taxon>
        <taxon>Pseudonocardiaceae</taxon>
        <taxon>Actinomycetospora</taxon>
    </lineage>
</organism>
<protein>
    <recommendedName>
        <fullName evidence="4">Htaa protein</fullName>
    </recommendedName>
</protein>
<feature type="region of interest" description="Disordered" evidence="1">
    <location>
        <begin position="1"/>
        <end position="41"/>
    </location>
</feature>
<evidence type="ECO:0000313" key="2">
    <source>
        <dbReference type="EMBL" id="GAA4863807.1"/>
    </source>
</evidence>
<evidence type="ECO:0008006" key="4">
    <source>
        <dbReference type="Google" id="ProtNLM"/>
    </source>
</evidence>
<sequence length="185" mass="19261">MTVPPRPTTTGPSAAIVAVPTPRSAPPGPAHHEALPEGFTASTDSTASADVAGVAWIVREVTHVPGILRLRGGRLSFESTRGVRFDGTPDELVLEVGRSARAGMHVTAGGERLRVCVVRPAGGVSPCRELVDRAADGVPVTAGDADAWALWAPLLAPAPPAAARVRPRRFAFARHPLRAQGAWPT</sequence>
<dbReference type="RefSeq" id="WP_274229562.1">
    <property type="nucleotide sequence ID" value="NZ_BAABHQ010000002.1"/>
</dbReference>
<gene>
    <name evidence="2" type="ORF">GCM10023203_09420</name>
</gene>